<dbReference type="PANTHER" id="PTHR42930">
    <property type="entry name" value="PHOSPHATE-SPECIFIC TRANSPORT SYSTEM ACCESSORY PROTEIN PHOU"/>
    <property type="match status" value="1"/>
</dbReference>
<dbReference type="GO" id="GO:0030643">
    <property type="term" value="P:intracellular phosphate ion homeostasis"/>
    <property type="evidence" value="ECO:0007669"/>
    <property type="project" value="InterPro"/>
</dbReference>
<sequence>MNGSDHRIAFRTELAELEELTLDGLDMALVQLERAIEALEHQDMALATAVVRGDDALDARYLVLHERLLALLALQAPVAADLRLTAALFHVARIMERMGDQCVNVAKLVPLDGHHPPVHRILLEELGVMGRLAAAEVEQARRAFATRDLALARDLLLEDRDVNELNRRVFHFAWQSGDDPDAREWAMHMILAARAIERIGDQAIDVGEQLAFVLTGTFEEFRDASHPSASDAADAV</sequence>
<dbReference type="InterPro" id="IPR028366">
    <property type="entry name" value="PhoU"/>
</dbReference>
<reference evidence="3 4" key="1">
    <citation type="submission" date="2020-08" db="EMBL/GenBank/DDBJ databases">
        <title>Genomic Encyclopedia of Archaeal and Bacterial Type Strains, Phase II (KMG-II): from individual species to whole genera.</title>
        <authorList>
            <person name="Goeker M."/>
        </authorList>
    </citation>
    <scope>NUCLEOTIDE SEQUENCE [LARGE SCALE GENOMIC DNA]</scope>
    <source>
        <strain evidence="3 4">DSM 23288</strain>
    </source>
</reference>
<feature type="domain" description="PhoU" evidence="2">
    <location>
        <begin position="26"/>
        <end position="109"/>
    </location>
</feature>
<dbReference type="PIRSF" id="PIRSF003107">
    <property type="entry name" value="PhoU"/>
    <property type="match status" value="1"/>
</dbReference>
<dbReference type="PANTHER" id="PTHR42930:SF3">
    <property type="entry name" value="PHOSPHATE-SPECIFIC TRANSPORT SYSTEM ACCESSORY PROTEIN PHOU"/>
    <property type="match status" value="1"/>
</dbReference>
<organism evidence="3 4">
    <name type="scientific">Conexibacter arvalis</name>
    <dbReference type="NCBI Taxonomy" id="912552"/>
    <lineage>
        <taxon>Bacteria</taxon>
        <taxon>Bacillati</taxon>
        <taxon>Actinomycetota</taxon>
        <taxon>Thermoleophilia</taxon>
        <taxon>Solirubrobacterales</taxon>
        <taxon>Conexibacteraceae</taxon>
        <taxon>Conexibacter</taxon>
    </lineage>
</organism>
<comment type="similarity">
    <text evidence="1">Belongs to the PhoU family.</text>
</comment>
<dbReference type="InterPro" id="IPR026022">
    <property type="entry name" value="PhoU_dom"/>
</dbReference>
<dbReference type="Proteomes" id="UP000585272">
    <property type="component" value="Unassembled WGS sequence"/>
</dbReference>
<dbReference type="AlphaFoldDB" id="A0A840IK70"/>
<keyword evidence="4" id="KW-1185">Reference proteome</keyword>
<dbReference type="NCBIfam" id="TIGR02135">
    <property type="entry name" value="phoU_full"/>
    <property type="match status" value="1"/>
</dbReference>
<dbReference type="GO" id="GO:0005737">
    <property type="term" value="C:cytoplasm"/>
    <property type="evidence" value="ECO:0007669"/>
    <property type="project" value="UniProtKB-SubCell"/>
</dbReference>
<feature type="domain" description="PhoU" evidence="2">
    <location>
        <begin position="129"/>
        <end position="209"/>
    </location>
</feature>
<protein>
    <recommendedName>
        <fullName evidence="1">Phosphate-specific transport system accessory protein PhoU</fullName>
    </recommendedName>
</protein>
<proteinExistence type="inferred from homology"/>
<dbReference type="Pfam" id="PF01895">
    <property type="entry name" value="PhoU"/>
    <property type="match status" value="2"/>
</dbReference>
<dbReference type="InterPro" id="IPR038078">
    <property type="entry name" value="PhoU-like_sf"/>
</dbReference>
<keyword evidence="1" id="KW-0592">Phosphate transport</keyword>
<dbReference type="RefSeq" id="WP_183344660.1">
    <property type="nucleotide sequence ID" value="NZ_JACHNU010000007.1"/>
</dbReference>
<keyword evidence="1" id="KW-0813">Transport</keyword>
<evidence type="ECO:0000313" key="3">
    <source>
        <dbReference type="EMBL" id="MBB4664543.1"/>
    </source>
</evidence>
<name>A0A840IK70_9ACTN</name>
<accession>A0A840IK70</accession>
<dbReference type="EMBL" id="JACHNU010000007">
    <property type="protein sequence ID" value="MBB4664543.1"/>
    <property type="molecule type" value="Genomic_DNA"/>
</dbReference>
<dbReference type="SUPFAM" id="SSF109755">
    <property type="entry name" value="PhoU-like"/>
    <property type="match status" value="1"/>
</dbReference>
<comment type="subcellular location">
    <subcellularLocation>
        <location evidence="1">Cytoplasm</location>
    </subcellularLocation>
</comment>
<evidence type="ECO:0000313" key="4">
    <source>
        <dbReference type="Proteomes" id="UP000585272"/>
    </source>
</evidence>
<dbReference type="GO" id="GO:0045936">
    <property type="term" value="P:negative regulation of phosphate metabolic process"/>
    <property type="evidence" value="ECO:0007669"/>
    <property type="project" value="InterPro"/>
</dbReference>
<keyword evidence="1" id="KW-0963">Cytoplasm</keyword>
<dbReference type="GO" id="GO:0006817">
    <property type="term" value="P:phosphate ion transport"/>
    <property type="evidence" value="ECO:0007669"/>
    <property type="project" value="UniProtKB-KW"/>
</dbReference>
<gene>
    <name evidence="3" type="ORF">BDZ31_004154</name>
</gene>
<evidence type="ECO:0000259" key="2">
    <source>
        <dbReference type="Pfam" id="PF01895"/>
    </source>
</evidence>
<comment type="function">
    <text evidence="1">Plays a role in the regulation of phosphate uptake.</text>
</comment>
<comment type="subunit">
    <text evidence="1">Homodimer.</text>
</comment>
<comment type="caution">
    <text evidence="3">The sequence shown here is derived from an EMBL/GenBank/DDBJ whole genome shotgun (WGS) entry which is preliminary data.</text>
</comment>
<evidence type="ECO:0000256" key="1">
    <source>
        <dbReference type="PIRNR" id="PIRNR003107"/>
    </source>
</evidence>
<dbReference type="Gene3D" id="1.20.58.220">
    <property type="entry name" value="Phosphate transport system protein phou homolog 2, domain 2"/>
    <property type="match status" value="1"/>
</dbReference>